<dbReference type="AlphaFoldDB" id="A0AAN6FNZ9"/>
<sequence length="449" mass="50510">MTEQKMETREDERKMDYSRNEGNTHPEYSPSLLIDRVANGWRGEVKTASGDDREAGPCDLEDEGSCPNISRRIIRQRRSRRMLALGLLLVALAYYAWQAYLRPRMQQEWDLKEGFLPGRVNGTYGIAHAGDFDGTRIQDIHPDLVPGGAADHKGKRRLVFVGDIHGCKEELLHLLSKVDFDPATDHLVATGDVVSKGPDSPGVLDELIKLGAQSVRGNHEDRLVQAAKTVLGKNVPLSSAADTSKGYSKDQVLLMELKPKHMHYLHDMPLMLRIPALPLAKKKGKHHIRDEMIVVHAGLVPHVPLDRQDPYFVMNMRSIDHKTHVPSALHETERGNSEPWFDVWGWYQERLDRGRSTSAFHVYSHAEWLENQAPNGWLGKLRGLLVTKPMRKLKPQVAVYGHDSKMGLQVHRWSKGLDSACVSGGQLTAMLLDAKGKTEIVQVECKNHT</sequence>
<feature type="compositionally biased region" description="Basic and acidic residues" evidence="1">
    <location>
        <begin position="1"/>
        <end position="24"/>
    </location>
</feature>
<evidence type="ECO:0000256" key="2">
    <source>
        <dbReference type="SAM" id="Phobius"/>
    </source>
</evidence>
<dbReference type="SUPFAM" id="SSF56300">
    <property type="entry name" value="Metallo-dependent phosphatases"/>
    <property type="match status" value="1"/>
</dbReference>
<evidence type="ECO:0000313" key="5">
    <source>
        <dbReference type="Proteomes" id="UP001168146"/>
    </source>
</evidence>
<name>A0AAN6FNZ9_9PEZI</name>
<dbReference type="CDD" id="cd00144">
    <property type="entry name" value="MPP_PPP_family"/>
    <property type="match status" value="1"/>
</dbReference>
<dbReference type="GO" id="GO:0016791">
    <property type="term" value="F:phosphatase activity"/>
    <property type="evidence" value="ECO:0007669"/>
    <property type="project" value="TreeGrafter"/>
</dbReference>
<keyword evidence="2" id="KW-0812">Transmembrane</keyword>
<dbReference type="InterPro" id="IPR029052">
    <property type="entry name" value="Metallo-depent_PP-like"/>
</dbReference>
<organism evidence="4 5">
    <name type="scientific">Friedmanniomyces endolithicus</name>
    <dbReference type="NCBI Taxonomy" id="329885"/>
    <lineage>
        <taxon>Eukaryota</taxon>
        <taxon>Fungi</taxon>
        <taxon>Dikarya</taxon>
        <taxon>Ascomycota</taxon>
        <taxon>Pezizomycotina</taxon>
        <taxon>Dothideomycetes</taxon>
        <taxon>Dothideomycetidae</taxon>
        <taxon>Mycosphaerellales</taxon>
        <taxon>Teratosphaeriaceae</taxon>
        <taxon>Friedmanniomyces</taxon>
    </lineage>
</organism>
<protein>
    <recommendedName>
        <fullName evidence="3">Calcineurin-like phosphoesterase domain-containing protein</fullName>
    </recommendedName>
</protein>
<accession>A0AAN6FNZ9</accession>
<dbReference type="PANTHER" id="PTHR42850:SF4">
    <property type="entry name" value="ZINC-DEPENDENT ENDOPOLYPHOSPHATASE"/>
    <property type="match status" value="1"/>
</dbReference>
<dbReference type="InterPro" id="IPR050126">
    <property type="entry name" value="Ap4A_hydrolase"/>
</dbReference>
<evidence type="ECO:0000256" key="1">
    <source>
        <dbReference type="SAM" id="MobiDB-lite"/>
    </source>
</evidence>
<dbReference type="Gene3D" id="3.60.21.10">
    <property type="match status" value="1"/>
</dbReference>
<dbReference type="GO" id="GO:0000298">
    <property type="term" value="F:endopolyphosphatase activity"/>
    <property type="evidence" value="ECO:0007669"/>
    <property type="project" value="TreeGrafter"/>
</dbReference>
<keyword evidence="2" id="KW-1133">Transmembrane helix</keyword>
<comment type="caution">
    <text evidence="4">The sequence shown here is derived from an EMBL/GenBank/DDBJ whole genome shotgun (WGS) entry which is preliminary data.</text>
</comment>
<dbReference type="GO" id="GO:0005737">
    <property type="term" value="C:cytoplasm"/>
    <property type="evidence" value="ECO:0007669"/>
    <property type="project" value="TreeGrafter"/>
</dbReference>
<dbReference type="EMBL" id="JASUXU010000023">
    <property type="protein sequence ID" value="KAK0320913.1"/>
    <property type="molecule type" value="Genomic_DNA"/>
</dbReference>
<feature type="region of interest" description="Disordered" evidence="1">
    <location>
        <begin position="1"/>
        <end position="32"/>
    </location>
</feature>
<dbReference type="GO" id="GO:0006798">
    <property type="term" value="P:polyphosphate catabolic process"/>
    <property type="evidence" value="ECO:0007669"/>
    <property type="project" value="TreeGrafter"/>
</dbReference>
<feature type="transmembrane region" description="Helical" evidence="2">
    <location>
        <begin position="81"/>
        <end position="97"/>
    </location>
</feature>
<dbReference type="InterPro" id="IPR004843">
    <property type="entry name" value="Calcineurin-like_PHP"/>
</dbReference>
<evidence type="ECO:0000313" key="4">
    <source>
        <dbReference type="EMBL" id="KAK0320913.1"/>
    </source>
</evidence>
<reference evidence="4" key="1">
    <citation type="submission" date="2021-12" db="EMBL/GenBank/DDBJ databases">
        <title>Black yeast isolated from Biological Soil Crust.</title>
        <authorList>
            <person name="Kurbessoian T."/>
        </authorList>
    </citation>
    <scope>NUCLEOTIDE SEQUENCE</scope>
    <source>
        <strain evidence="4">CCFEE 5208</strain>
    </source>
</reference>
<evidence type="ECO:0000259" key="3">
    <source>
        <dbReference type="Pfam" id="PF00149"/>
    </source>
</evidence>
<keyword evidence="2" id="KW-0472">Membrane</keyword>
<dbReference type="Proteomes" id="UP001168146">
    <property type="component" value="Unassembled WGS sequence"/>
</dbReference>
<dbReference type="Pfam" id="PF00149">
    <property type="entry name" value="Metallophos"/>
    <property type="match status" value="1"/>
</dbReference>
<gene>
    <name evidence="4" type="ORF">LTR82_008232</name>
</gene>
<proteinExistence type="predicted"/>
<dbReference type="PANTHER" id="PTHR42850">
    <property type="entry name" value="METALLOPHOSPHOESTERASE"/>
    <property type="match status" value="1"/>
</dbReference>
<feature type="domain" description="Calcineurin-like phosphoesterase" evidence="3">
    <location>
        <begin position="157"/>
        <end position="403"/>
    </location>
</feature>